<keyword evidence="2" id="KW-0540">Nuclease</keyword>
<dbReference type="SUPFAM" id="SSF55608">
    <property type="entry name" value="Homing endonucleases"/>
    <property type="match status" value="1"/>
</dbReference>
<accession>A0A7G8ZYY5</accession>
<keyword evidence="2" id="KW-0378">Hydrolase</keyword>
<evidence type="ECO:0000259" key="1">
    <source>
        <dbReference type="Pfam" id="PF03161"/>
    </source>
</evidence>
<keyword evidence="3" id="KW-1185">Reference proteome</keyword>
<dbReference type="Gene3D" id="3.10.28.10">
    <property type="entry name" value="Homing endonucleases"/>
    <property type="match status" value="2"/>
</dbReference>
<sequence length="250" mass="29235">MTKQLDKNIQQEIAKKYGTTTAQNLANQYNCTVHQVYEIGRRFKKQQPHNKEVNINPIQHQVLLGGWLGDGRFKLNGRHNVQYSECHALGEADYLRWKYQSLGELTENSTIYDKNQNDCRFSDAKEFTTLTTPSLLPYKQMTRLEVINELDELGLIIHLLDDGWFAYSNKERTKGRFCITTYNWTDEERQALIDQWYAKTGVRFYEHGIKRVNLGASSQENEKLFAIVARYFPLSLDIIKKKFKVLLSKV</sequence>
<protein>
    <submittedName>
        <fullName evidence="2">DNA endonuclease</fullName>
    </submittedName>
</protein>
<gene>
    <name evidence="2" type="ORF">iF6_57</name>
</gene>
<evidence type="ECO:0000313" key="2">
    <source>
        <dbReference type="EMBL" id="QNL29416.1"/>
    </source>
</evidence>
<dbReference type="InterPro" id="IPR004860">
    <property type="entry name" value="LAGLIDADG_dom"/>
</dbReference>
<feature type="domain" description="Homing endonuclease LAGLIDADG" evidence="1">
    <location>
        <begin position="61"/>
        <end position="199"/>
    </location>
</feature>
<dbReference type="Proteomes" id="UP000516045">
    <property type="component" value="Segment"/>
</dbReference>
<evidence type="ECO:0000313" key="3">
    <source>
        <dbReference type="Proteomes" id="UP000516045"/>
    </source>
</evidence>
<dbReference type="InterPro" id="IPR027434">
    <property type="entry name" value="Homing_endonucl"/>
</dbReference>
<dbReference type="Pfam" id="PF03161">
    <property type="entry name" value="LAGLIDADG_2"/>
    <property type="match status" value="1"/>
</dbReference>
<keyword evidence="2" id="KW-0255">Endonuclease</keyword>
<proteinExistence type="predicted"/>
<name>A0A7G8ZYY5_9CAUD</name>
<dbReference type="EMBL" id="MT909815">
    <property type="protein sequence ID" value="QNL29416.1"/>
    <property type="molecule type" value="Genomic_DNA"/>
</dbReference>
<reference evidence="2 3" key="1">
    <citation type="submission" date="2020-08" db="EMBL/GenBank/DDBJ databases">
        <authorList>
            <person name="Shadrin A.M."/>
            <person name="Buzikov R.M."/>
            <person name="Piligrimova E.G."/>
            <person name="Kazantseva O.A."/>
        </authorList>
    </citation>
    <scope>NUCLEOTIDE SEQUENCE [LARGE SCALE GENOMIC DNA]</scope>
</reference>
<dbReference type="GO" id="GO:0004519">
    <property type="term" value="F:endonuclease activity"/>
    <property type="evidence" value="ECO:0007669"/>
    <property type="project" value="UniProtKB-KW"/>
</dbReference>
<organism evidence="2 3">
    <name type="scientific">Enterococcus phage iF6</name>
    <dbReference type="NCBI Taxonomy" id="2765371"/>
    <lineage>
        <taxon>Viruses</taxon>
        <taxon>Duplodnaviria</taxon>
        <taxon>Heunggongvirae</taxon>
        <taxon>Uroviricota</taxon>
        <taxon>Caudoviricetes</taxon>
        <taxon>Herelleviridae</taxon>
        <taxon>Brockvirinae</taxon>
        <taxon>Schiekvirus</taxon>
        <taxon>Schiekvirus if6</taxon>
    </lineage>
</organism>